<reference evidence="2 3" key="1">
    <citation type="journal article" date="2019" name="Syst. Appl. Microbiol.">
        <title>New species of pathogenic Pseudomonas isolated from citrus in Tunisia: Proposal of Pseudomonas kairouanensis sp. nov. and Pseudomonas nabeulensis sp. nov.</title>
        <authorList>
            <person name="Oueslati M."/>
            <person name="Mulet M."/>
            <person name="Gomila M."/>
            <person name="Berge O."/>
            <person name="Hajlaoui M.R."/>
            <person name="Lalucat J."/>
            <person name="Sadfi-Zouaoui N."/>
            <person name="Garcia-Valdes E."/>
        </authorList>
    </citation>
    <scope>NUCLEOTIDE SEQUENCE [LARGE SCALE GENOMIC DNA]</scope>
    <source>
        <strain evidence="2 3">KC12</strain>
    </source>
</reference>
<dbReference type="Gene3D" id="3.40.30.10">
    <property type="entry name" value="Glutaredoxin"/>
    <property type="match status" value="1"/>
</dbReference>
<evidence type="ECO:0000313" key="3">
    <source>
        <dbReference type="Proteomes" id="UP000297391"/>
    </source>
</evidence>
<dbReference type="InterPro" id="IPR036249">
    <property type="entry name" value="Thioredoxin-like_sf"/>
</dbReference>
<evidence type="ECO:0000259" key="1">
    <source>
        <dbReference type="Pfam" id="PF00085"/>
    </source>
</evidence>
<dbReference type="Proteomes" id="UP000297391">
    <property type="component" value="Unassembled WGS sequence"/>
</dbReference>
<protein>
    <submittedName>
        <fullName evidence="2">Thioredoxin</fullName>
    </submittedName>
</protein>
<evidence type="ECO:0000313" key="2">
    <source>
        <dbReference type="EMBL" id="TFY90561.1"/>
    </source>
</evidence>
<organism evidence="2 3">
    <name type="scientific">Pseudomonas kairouanensis</name>
    <dbReference type="NCBI Taxonomy" id="2293832"/>
    <lineage>
        <taxon>Bacteria</taxon>
        <taxon>Pseudomonadati</taxon>
        <taxon>Pseudomonadota</taxon>
        <taxon>Gammaproteobacteria</taxon>
        <taxon>Pseudomonadales</taxon>
        <taxon>Pseudomonadaceae</taxon>
        <taxon>Pseudomonas</taxon>
    </lineage>
</organism>
<dbReference type="SUPFAM" id="SSF52833">
    <property type="entry name" value="Thioredoxin-like"/>
    <property type="match status" value="1"/>
</dbReference>
<dbReference type="OrthoDB" id="7015968at2"/>
<keyword evidence="3" id="KW-1185">Reference proteome</keyword>
<dbReference type="CDD" id="cd02947">
    <property type="entry name" value="TRX_family"/>
    <property type="match status" value="1"/>
</dbReference>
<dbReference type="RefSeq" id="WP_135288762.1">
    <property type="nucleotide sequence ID" value="NZ_QUZU01000007.1"/>
</dbReference>
<sequence length="123" mass="13725">MGIATTVIANAEDFQRVLKTTHPVFLLFVSQHCPACADAGPLFELIASKYPRVVSLVLDCAETPRHLEVTGTPTLLIYLDGVLMEKLKGFGPEDGQAERVEKTFKRYAKAGRPVRRERRTEKP</sequence>
<name>A0A4Z0AVU0_9PSED</name>
<accession>A0A4Z0AVU0</accession>
<dbReference type="AlphaFoldDB" id="A0A4Z0AVU0"/>
<dbReference type="InterPro" id="IPR013766">
    <property type="entry name" value="Thioredoxin_domain"/>
</dbReference>
<comment type="caution">
    <text evidence="2">The sequence shown here is derived from an EMBL/GenBank/DDBJ whole genome shotgun (WGS) entry which is preliminary data.</text>
</comment>
<proteinExistence type="predicted"/>
<dbReference type="Pfam" id="PF00085">
    <property type="entry name" value="Thioredoxin"/>
    <property type="match status" value="1"/>
</dbReference>
<dbReference type="EMBL" id="QUZU01000007">
    <property type="protein sequence ID" value="TFY90561.1"/>
    <property type="molecule type" value="Genomic_DNA"/>
</dbReference>
<gene>
    <name evidence="2" type="ORF">DYL59_08455</name>
</gene>
<feature type="domain" description="Thioredoxin" evidence="1">
    <location>
        <begin position="7"/>
        <end position="94"/>
    </location>
</feature>